<proteinExistence type="predicted"/>
<reference evidence="2 3" key="1">
    <citation type="journal article" date="2016" name="Nat. Commun.">
        <title>Thousands of microbial genomes shed light on interconnected biogeochemical processes in an aquifer system.</title>
        <authorList>
            <person name="Anantharaman K."/>
            <person name="Brown C.T."/>
            <person name="Hug L.A."/>
            <person name="Sharon I."/>
            <person name="Castelle C.J."/>
            <person name="Probst A.J."/>
            <person name="Thomas B.C."/>
            <person name="Singh A."/>
            <person name="Wilkins M.J."/>
            <person name="Karaoz U."/>
            <person name="Brodie E.L."/>
            <person name="Williams K.H."/>
            <person name="Hubbard S.S."/>
            <person name="Banfield J.F."/>
        </authorList>
    </citation>
    <scope>NUCLEOTIDE SEQUENCE [LARGE SCALE GENOMIC DNA]</scope>
</reference>
<dbReference type="AlphaFoldDB" id="A0A1G1ZT39"/>
<evidence type="ECO:0000259" key="1">
    <source>
        <dbReference type="Pfam" id="PF12961"/>
    </source>
</evidence>
<protein>
    <recommendedName>
        <fullName evidence="1">DUF3850 domain-containing protein</fullName>
    </recommendedName>
</protein>
<comment type="caution">
    <text evidence="2">The sequence shown here is derived from an EMBL/GenBank/DDBJ whole genome shotgun (WGS) entry which is preliminary data.</text>
</comment>
<gene>
    <name evidence="2" type="ORF">A3H63_01275</name>
</gene>
<sequence>MAIIKKRIWPDYFELIQSRVKKFEMRVADFNVQAGDSLLLEEWDPQSQQYSGRSIEKKVGYVSKFTLDKFGQAEKMKEHGFYVIQFDE</sequence>
<evidence type="ECO:0000313" key="3">
    <source>
        <dbReference type="Proteomes" id="UP000176284"/>
    </source>
</evidence>
<name>A0A1G1ZT39_9BACT</name>
<dbReference type="Gene3D" id="2.30.130.30">
    <property type="entry name" value="Hypothetical protein"/>
    <property type="match status" value="1"/>
</dbReference>
<dbReference type="InterPro" id="IPR039440">
    <property type="entry name" value="DUF3850"/>
</dbReference>
<dbReference type="InterPro" id="IPR015947">
    <property type="entry name" value="PUA-like_sf"/>
</dbReference>
<dbReference type="Proteomes" id="UP000176284">
    <property type="component" value="Unassembled WGS sequence"/>
</dbReference>
<organism evidence="2 3">
    <name type="scientific">Candidatus Harrisonbacteria bacterium RIFCSPLOWO2_02_FULL_45_10c</name>
    <dbReference type="NCBI Taxonomy" id="1798410"/>
    <lineage>
        <taxon>Bacteria</taxon>
        <taxon>Candidatus Harrisoniibacteriota</taxon>
    </lineage>
</organism>
<dbReference type="STRING" id="1798410.A3H63_01275"/>
<dbReference type="SUPFAM" id="SSF88697">
    <property type="entry name" value="PUA domain-like"/>
    <property type="match status" value="1"/>
</dbReference>
<evidence type="ECO:0000313" key="2">
    <source>
        <dbReference type="EMBL" id="OGY67712.1"/>
    </source>
</evidence>
<accession>A0A1G1ZT39</accession>
<feature type="domain" description="DUF3850" evidence="1">
    <location>
        <begin position="7"/>
        <end position="64"/>
    </location>
</feature>
<dbReference type="Pfam" id="PF12961">
    <property type="entry name" value="DUF3850"/>
    <property type="match status" value="1"/>
</dbReference>
<dbReference type="EMBL" id="MHJM01000019">
    <property type="protein sequence ID" value="OGY67712.1"/>
    <property type="molecule type" value="Genomic_DNA"/>
</dbReference>